<evidence type="ECO:0000313" key="1">
    <source>
        <dbReference type="EMBL" id="SHK73985.1"/>
    </source>
</evidence>
<dbReference type="Pfam" id="PF13189">
    <property type="entry name" value="Cytidylate_kin2"/>
    <property type="match status" value="1"/>
</dbReference>
<name>A0A1M6UY21_XYLRU</name>
<dbReference type="AlphaFoldDB" id="A0A1M6UY21"/>
<reference evidence="1 2" key="1">
    <citation type="submission" date="2016-11" db="EMBL/GenBank/DDBJ databases">
        <authorList>
            <person name="Jaros S."/>
            <person name="Januszkiewicz K."/>
            <person name="Wedrychowicz H."/>
        </authorList>
    </citation>
    <scope>NUCLEOTIDE SEQUENCE [LARGE SCALE GENOMIC DNA]</scope>
    <source>
        <strain evidence="1 2">KHT3</strain>
    </source>
</reference>
<dbReference type="Gene3D" id="3.40.50.300">
    <property type="entry name" value="P-loop containing nucleotide triphosphate hydrolases"/>
    <property type="match status" value="1"/>
</dbReference>
<dbReference type="InterPro" id="IPR027417">
    <property type="entry name" value="P-loop_NTPase"/>
</dbReference>
<dbReference type="SUPFAM" id="SSF52540">
    <property type="entry name" value="P-loop containing nucleoside triphosphate hydrolases"/>
    <property type="match status" value="1"/>
</dbReference>
<proteinExistence type="predicted"/>
<organism evidence="1 2">
    <name type="scientific">Xylanibacter ruminicola</name>
    <name type="common">Prevotella ruminicola</name>
    <dbReference type="NCBI Taxonomy" id="839"/>
    <lineage>
        <taxon>Bacteria</taxon>
        <taxon>Pseudomonadati</taxon>
        <taxon>Bacteroidota</taxon>
        <taxon>Bacteroidia</taxon>
        <taxon>Bacteroidales</taxon>
        <taxon>Prevotellaceae</taxon>
        <taxon>Xylanibacter</taxon>
    </lineage>
</organism>
<accession>A0A1M6UY21</accession>
<dbReference type="OrthoDB" id="9781180at2"/>
<keyword evidence="1" id="KW-0808">Transferase</keyword>
<keyword evidence="1" id="KW-0418">Kinase</keyword>
<dbReference type="GO" id="GO:0016301">
    <property type="term" value="F:kinase activity"/>
    <property type="evidence" value="ECO:0007669"/>
    <property type="project" value="UniProtKB-KW"/>
</dbReference>
<evidence type="ECO:0000313" key="2">
    <source>
        <dbReference type="Proteomes" id="UP000184130"/>
    </source>
</evidence>
<dbReference type="EMBL" id="FRBD01000011">
    <property type="protein sequence ID" value="SHK73985.1"/>
    <property type="molecule type" value="Genomic_DNA"/>
</dbReference>
<dbReference type="RefSeq" id="WP_073208110.1">
    <property type="nucleotide sequence ID" value="NZ_FRBD01000011.1"/>
</dbReference>
<gene>
    <name evidence="1" type="ORF">SAMN05216463_1112</name>
</gene>
<protein>
    <submittedName>
        <fullName evidence="1">Cytidylate kinase</fullName>
    </submittedName>
</protein>
<sequence length="213" mass="24408">MNKNEQFVITINRELGSGGRTVGEILAKKLGVSFYDKALIKALKEKYNLTADEIEKLKGRKTRWWEDFKRVADIGNGLVDSRFCIAKYGKEPNVLTTENVFKAETEILHEIAAEESCVIAGRCGFFLFRNHPNHLSVLIQAPLSFRVARVVAKQHISEEEARKIIEKVDKMRENYVKRFTGTTRYDTRNYDLVFNAAGKTEEQIADLILSYVE</sequence>
<dbReference type="Proteomes" id="UP000184130">
    <property type="component" value="Unassembled WGS sequence"/>
</dbReference>